<keyword evidence="6 11" id="KW-0460">Magnesium</keyword>
<feature type="binding site" evidence="11">
    <location>
        <position position="175"/>
    </location>
    <ligand>
        <name>Mg(2+)</name>
        <dbReference type="ChEBI" id="CHEBI:18420"/>
    </ligand>
</feature>
<organism evidence="13 14">
    <name type="scientific">Leptospirillum ferriphilum YSK</name>
    <dbReference type="NCBI Taxonomy" id="1441628"/>
    <lineage>
        <taxon>Bacteria</taxon>
        <taxon>Pseudomonadati</taxon>
        <taxon>Nitrospirota</taxon>
        <taxon>Nitrospiria</taxon>
        <taxon>Nitrospirales</taxon>
        <taxon>Nitrospiraceae</taxon>
        <taxon>Leptospirillum</taxon>
    </lineage>
</organism>
<dbReference type="InterPro" id="IPR020826">
    <property type="entry name" value="Transketolase_BS"/>
</dbReference>
<dbReference type="RefSeq" id="WP_014960664.1">
    <property type="nucleotide sequence ID" value="NZ_CP007243.1"/>
</dbReference>
<feature type="binding site" evidence="11">
    <location>
        <position position="74"/>
    </location>
    <ligand>
        <name>thiamine diphosphate</name>
        <dbReference type="ChEBI" id="CHEBI:58937"/>
    </ligand>
</feature>
<accession>A0A059XTA1</accession>
<evidence type="ECO:0000256" key="2">
    <source>
        <dbReference type="ARBA" id="ARBA00011081"/>
    </source>
</evidence>
<evidence type="ECO:0000256" key="10">
    <source>
        <dbReference type="ARBA" id="ARBA00055605"/>
    </source>
</evidence>
<dbReference type="GO" id="GO:0008661">
    <property type="term" value="F:1-deoxy-D-xylulose-5-phosphate synthase activity"/>
    <property type="evidence" value="ECO:0007669"/>
    <property type="project" value="UniProtKB-UniRule"/>
</dbReference>
<evidence type="ECO:0000313" key="14">
    <source>
        <dbReference type="Proteomes" id="UP000027059"/>
    </source>
</evidence>
<dbReference type="Gene3D" id="3.40.50.920">
    <property type="match status" value="1"/>
</dbReference>
<dbReference type="FunFam" id="3.40.50.970:FF:000005">
    <property type="entry name" value="1-deoxy-D-xylulose-5-phosphate synthase"/>
    <property type="match status" value="1"/>
</dbReference>
<feature type="domain" description="Transketolase-like pyrimidine-binding" evidence="12">
    <location>
        <begin position="318"/>
        <end position="482"/>
    </location>
</feature>
<evidence type="ECO:0000313" key="13">
    <source>
        <dbReference type="EMBL" id="AIA30245.1"/>
    </source>
</evidence>
<dbReference type="SMART" id="SM00861">
    <property type="entry name" value="Transket_pyr"/>
    <property type="match status" value="1"/>
</dbReference>
<keyword evidence="14" id="KW-1185">Reference proteome</keyword>
<dbReference type="GO" id="GO:0005829">
    <property type="term" value="C:cytosol"/>
    <property type="evidence" value="ECO:0007669"/>
    <property type="project" value="TreeGrafter"/>
</dbReference>
<comment type="catalytic activity">
    <reaction evidence="11">
        <text>D-glyceraldehyde 3-phosphate + pyruvate + H(+) = 1-deoxy-D-xylulose 5-phosphate + CO2</text>
        <dbReference type="Rhea" id="RHEA:12605"/>
        <dbReference type="ChEBI" id="CHEBI:15361"/>
        <dbReference type="ChEBI" id="CHEBI:15378"/>
        <dbReference type="ChEBI" id="CHEBI:16526"/>
        <dbReference type="ChEBI" id="CHEBI:57792"/>
        <dbReference type="ChEBI" id="CHEBI:59776"/>
        <dbReference type="EC" id="2.2.1.7"/>
    </reaction>
</comment>
<dbReference type="SUPFAM" id="SSF52518">
    <property type="entry name" value="Thiamin diphosphate-binding fold (THDP-binding)"/>
    <property type="match status" value="2"/>
</dbReference>
<dbReference type="Pfam" id="PF02779">
    <property type="entry name" value="Transket_pyr"/>
    <property type="match status" value="1"/>
</dbReference>
<dbReference type="AlphaFoldDB" id="A0A059XTA1"/>
<evidence type="ECO:0000259" key="12">
    <source>
        <dbReference type="SMART" id="SM00861"/>
    </source>
</evidence>
<keyword evidence="5 11" id="KW-0479">Metal-binding</keyword>
<dbReference type="PROSITE" id="PS00802">
    <property type="entry name" value="TRANSKETOLASE_2"/>
    <property type="match status" value="1"/>
</dbReference>
<dbReference type="Proteomes" id="UP000027059">
    <property type="component" value="Chromosome"/>
</dbReference>
<dbReference type="NCBIfam" id="TIGR00204">
    <property type="entry name" value="dxs"/>
    <property type="match status" value="1"/>
</dbReference>
<dbReference type="CDD" id="cd02007">
    <property type="entry name" value="TPP_DXS"/>
    <property type="match status" value="1"/>
</dbReference>
<dbReference type="FunFam" id="3.40.50.920:FF:000002">
    <property type="entry name" value="1-deoxy-D-xylulose-5-phosphate synthase"/>
    <property type="match status" value="1"/>
</dbReference>
<evidence type="ECO:0000256" key="3">
    <source>
        <dbReference type="ARBA" id="ARBA00011738"/>
    </source>
</evidence>
<evidence type="ECO:0000256" key="1">
    <source>
        <dbReference type="ARBA" id="ARBA00004980"/>
    </source>
</evidence>
<dbReference type="CDD" id="cd07033">
    <property type="entry name" value="TPP_PYR_DXS_TK_like"/>
    <property type="match status" value="1"/>
</dbReference>
<feature type="binding site" evidence="11">
    <location>
        <position position="175"/>
    </location>
    <ligand>
        <name>thiamine diphosphate</name>
        <dbReference type="ChEBI" id="CHEBI:58937"/>
    </ligand>
</feature>
<sequence length="630" mass="68684">MGEILGRISGPADLKRLSEKELLQLAGEIREEMIRVISEIGGHFGGGLGVVELTIALHRHLDTSRDRIVWDVGHQAYPHKMLTGRLENLKTIRQWKGLAGFPKPEESVHDAFSAGHAGTSISAALGMVEARDLKGEKYHVVAVVGDGSLTAGMAMEALNQAGARKKNLLVILNDNEMSISENVGALSDYLARITSDPRWEGLRRRTEGLMREIPMIGEPMVRMAQVAHESMVGMFSRPGLWFEEMGFRYVGPIDGHDLPLLLQTIGNLKEQPGPILLHVLTVKGKGYPPAEKNPITFHGVTPFDIATGEIKKKPAGAPAYTKIFSQTMIELGHRFPELFAITAAMPEGTGLVDFRKTFPERFVDVGIAEQHAVTLAGGMAAQGITPVVAIYSTFLQRAYDQLVHDICLQNLHVVFALDRGGLVGEDGPTHHGVFDIAYLRHIPNMVVMAPKDENELRHMLYTAVLHDGPIAVRYPRGEGQGVPLDKEFRSIPIGTAETLREGQDVCLLAYGSMVPVAMDAAELLRAEGIDAGVVNMRFVKPLDTSLLASVAKKYSHIVTMEEGVLKGGFGSAILEWLAMSDNLGKVNVRMIGIPDQYVDHGAPKILRASLGLTAPDVVKSLKEWLQTSSV</sequence>
<feature type="binding site" evidence="11">
    <location>
        <begin position="147"/>
        <end position="148"/>
    </location>
    <ligand>
        <name>thiamine diphosphate</name>
        <dbReference type="ChEBI" id="CHEBI:58937"/>
    </ligand>
</feature>
<keyword evidence="8 11" id="KW-0786">Thiamine pyrophosphate</keyword>
<reference evidence="14" key="1">
    <citation type="submission" date="2014-02" db="EMBL/GenBank/DDBJ databases">
        <title>Complete genome sequence and comparative genomic analysis of the nitrogen-fixing bacterium Leptospirillum ferriphilum YSK.</title>
        <authorList>
            <person name="Guo X."/>
            <person name="Yin H."/>
            <person name="Liang Y."/>
            <person name="Hu Q."/>
            <person name="Ma L."/>
            <person name="Xiao Y."/>
            <person name="Zhang X."/>
            <person name="Qiu G."/>
            <person name="Liu X."/>
        </authorList>
    </citation>
    <scope>NUCLEOTIDE SEQUENCE [LARGE SCALE GENOMIC DNA]</scope>
    <source>
        <strain evidence="14">YSK</strain>
    </source>
</reference>
<feature type="binding site" evidence="11">
    <location>
        <position position="369"/>
    </location>
    <ligand>
        <name>thiamine diphosphate</name>
        <dbReference type="ChEBI" id="CHEBI:58937"/>
    </ligand>
</feature>
<dbReference type="InterPro" id="IPR029061">
    <property type="entry name" value="THDP-binding"/>
</dbReference>
<dbReference type="InterPro" id="IPR033248">
    <property type="entry name" value="Transketolase_C"/>
</dbReference>
<comment type="cofactor">
    <cofactor evidence="11">
        <name>thiamine diphosphate</name>
        <dbReference type="ChEBI" id="CHEBI:58937"/>
    </cofactor>
    <text evidence="11">Binds 1 thiamine pyrophosphate per subunit.</text>
</comment>
<evidence type="ECO:0000256" key="11">
    <source>
        <dbReference type="HAMAP-Rule" id="MF_00315"/>
    </source>
</evidence>
<gene>
    <name evidence="11" type="primary">dxs</name>
    <name evidence="13" type="ORF">Y981_04050</name>
</gene>
<dbReference type="EMBL" id="CP007243">
    <property type="protein sequence ID" value="AIA30245.1"/>
    <property type="molecule type" value="Genomic_DNA"/>
</dbReference>
<keyword evidence="9 11" id="KW-0414">Isoprene biosynthesis</keyword>
<evidence type="ECO:0000256" key="7">
    <source>
        <dbReference type="ARBA" id="ARBA00022977"/>
    </source>
</evidence>
<feature type="binding site" evidence="11">
    <location>
        <position position="146"/>
    </location>
    <ligand>
        <name>Mg(2+)</name>
        <dbReference type="ChEBI" id="CHEBI:18420"/>
    </ligand>
</feature>
<feature type="binding site" evidence="11">
    <location>
        <begin position="115"/>
        <end position="117"/>
    </location>
    <ligand>
        <name>thiamine diphosphate</name>
        <dbReference type="ChEBI" id="CHEBI:58937"/>
    </ligand>
</feature>
<dbReference type="GO" id="GO:0000287">
    <property type="term" value="F:magnesium ion binding"/>
    <property type="evidence" value="ECO:0007669"/>
    <property type="project" value="UniProtKB-UniRule"/>
</dbReference>
<dbReference type="SUPFAM" id="SSF52922">
    <property type="entry name" value="TK C-terminal domain-like"/>
    <property type="match status" value="1"/>
</dbReference>
<dbReference type="UniPathway" id="UPA00064">
    <property type="reaction ID" value="UER00091"/>
</dbReference>
<comment type="similarity">
    <text evidence="2 11">Belongs to the transketolase family. DXPS subfamily.</text>
</comment>
<keyword evidence="7 11" id="KW-0784">Thiamine biosynthesis</keyword>
<reference evidence="13 14" key="2">
    <citation type="journal article" date="2015" name="Biomed. Res. Int.">
        <title>Effects of Arsenite Resistance on the Growth and Functional Gene Expression of Leptospirillum ferriphilum and Acidithiobacillus thiooxidans in Pure Culture and Coculture.</title>
        <authorList>
            <person name="Jiang H."/>
            <person name="Liang Y."/>
            <person name="Yin H."/>
            <person name="Xiao Y."/>
            <person name="Guo X."/>
            <person name="Xu Y."/>
            <person name="Hu Q."/>
            <person name="Liu H."/>
            <person name="Liu X."/>
        </authorList>
    </citation>
    <scope>NUCLEOTIDE SEQUENCE [LARGE SCALE GENOMIC DNA]</scope>
    <source>
        <strain evidence="13 14">YSK</strain>
    </source>
</reference>
<evidence type="ECO:0000256" key="4">
    <source>
        <dbReference type="ARBA" id="ARBA00022679"/>
    </source>
</evidence>
<dbReference type="InterPro" id="IPR009014">
    <property type="entry name" value="Transketo_C/PFOR_II"/>
</dbReference>
<dbReference type="Gene3D" id="3.40.50.970">
    <property type="match status" value="2"/>
</dbReference>
<dbReference type="PANTHER" id="PTHR43322">
    <property type="entry name" value="1-D-DEOXYXYLULOSE 5-PHOSPHATE SYNTHASE-RELATED"/>
    <property type="match status" value="1"/>
</dbReference>
<feature type="binding site" evidence="11">
    <location>
        <position position="287"/>
    </location>
    <ligand>
        <name>thiamine diphosphate</name>
        <dbReference type="ChEBI" id="CHEBI:58937"/>
    </ligand>
</feature>
<dbReference type="HAMAP" id="MF_00315">
    <property type="entry name" value="DXP_synth"/>
    <property type="match status" value="1"/>
</dbReference>
<dbReference type="GO" id="GO:0009228">
    <property type="term" value="P:thiamine biosynthetic process"/>
    <property type="evidence" value="ECO:0007669"/>
    <property type="project" value="UniProtKB-UniRule"/>
</dbReference>
<dbReference type="KEGG" id="lfp:Y981_04050"/>
<dbReference type="HOGENOM" id="CLU_009227_1_4_0"/>
<name>A0A059XTA1_9BACT</name>
<dbReference type="GO" id="GO:0019288">
    <property type="term" value="P:isopentenyl diphosphate biosynthetic process, methylerythritol 4-phosphate pathway"/>
    <property type="evidence" value="ECO:0007669"/>
    <property type="project" value="TreeGrafter"/>
</dbReference>
<dbReference type="PANTHER" id="PTHR43322:SF5">
    <property type="entry name" value="1-DEOXY-D-XYLULOSE-5-PHOSPHATE SYNTHASE, CHLOROPLASTIC"/>
    <property type="match status" value="1"/>
</dbReference>
<comment type="cofactor">
    <cofactor evidence="11">
        <name>Mg(2+)</name>
        <dbReference type="ChEBI" id="CHEBI:18420"/>
    </cofactor>
    <text evidence="11">Binds 1 Mg(2+) ion per subunit.</text>
</comment>
<comment type="pathway">
    <text evidence="1 11">Metabolic intermediate biosynthesis; 1-deoxy-D-xylulose 5-phosphate biosynthesis; 1-deoxy-D-xylulose 5-phosphate from D-glyceraldehyde 3-phosphate and pyruvate: step 1/1.</text>
</comment>
<dbReference type="GO" id="GO:0030976">
    <property type="term" value="F:thiamine pyrophosphate binding"/>
    <property type="evidence" value="ECO:0007669"/>
    <property type="project" value="UniProtKB-UniRule"/>
</dbReference>
<dbReference type="GO" id="GO:0016114">
    <property type="term" value="P:terpenoid biosynthetic process"/>
    <property type="evidence" value="ECO:0007669"/>
    <property type="project" value="UniProtKB-UniRule"/>
</dbReference>
<evidence type="ECO:0000256" key="6">
    <source>
        <dbReference type="ARBA" id="ARBA00022842"/>
    </source>
</evidence>
<dbReference type="Pfam" id="PF13292">
    <property type="entry name" value="DXP_synthase_N"/>
    <property type="match status" value="1"/>
</dbReference>
<dbReference type="NCBIfam" id="NF003933">
    <property type="entry name" value="PRK05444.2-2"/>
    <property type="match status" value="1"/>
</dbReference>
<evidence type="ECO:0000256" key="9">
    <source>
        <dbReference type="ARBA" id="ARBA00023229"/>
    </source>
</evidence>
<dbReference type="InterPro" id="IPR005477">
    <property type="entry name" value="Dxylulose-5-P_synthase"/>
</dbReference>
<comment type="function">
    <text evidence="10 11">Catalyzes the acyloin condensation reaction between C atoms 2 and 3 of pyruvate and glyceraldehyde 3-phosphate to yield 1-deoxy-D-xylulose-5-phosphate (DXP).</text>
</comment>
<evidence type="ECO:0000256" key="5">
    <source>
        <dbReference type="ARBA" id="ARBA00022723"/>
    </source>
</evidence>
<dbReference type="Pfam" id="PF02780">
    <property type="entry name" value="Transketolase_C"/>
    <property type="match status" value="1"/>
</dbReference>
<dbReference type="OrthoDB" id="9803371at2"/>
<dbReference type="InterPro" id="IPR005475">
    <property type="entry name" value="Transketolase-like_Pyr-bd"/>
</dbReference>
<proteinExistence type="inferred from homology"/>
<evidence type="ECO:0000256" key="8">
    <source>
        <dbReference type="ARBA" id="ARBA00023052"/>
    </source>
</evidence>
<keyword evidence="4 11" id="KW-0808">Transferase</keyword>
<protein>
    <recommendedName>
        <fullName evidence="11">1-deoxy-D-xylulose-5-phosphate synthase</fullName>
        <ecNumber evidence="11">2.2.1.7</ecNumber>
    </recommendedName>
    <alternativeName>
        <fullName evidence="11">1-deoxyxylulose-5-phosphate synthase</fullName>
        <shortName evidence="11">DXP synthase</shortName>
        <shortName evidence="11">DXPS</shortName>
    </alternativeName>
</protein>
<comment type="subunit">
    <text evidence="3 11">Homodimer.</text>
</comment>
<dbReference type="EC" id="2.2.1.7" evidence="11"/>